<dbReference type="Pfam" id="PF03799">
    <property type="entry name" value="FtsQ_DivIB_C"/>
    <property type="match status" value="1"/>
</dbReference>
<dbReference type="PROSITE" id="PS51779">
    <property type="entry name" value="POTRA"/>
    <property type="match status" value="1"/>
</dbReference>
<dbReference type="HAMAP" id="MF_00911">
    <property type="entry name" value="FtsQ_subfam"/>
    <property type="match status" value="1"/>
</dbReference>
<gene>
    <name evidence="8" type="primary">ftsQ</name>
    <name evidence="10" type="ORF">KOI35_19435</name>
</gene>
<evidence type="ECO:0000256" key="4">
    <source>
        <dbReference type="ARBA" id="ARBA00022692"/>
    </source>
</evidence>
<dbReference type="Proteomes" id="UP001519654">
    <property type="component" value="Unassembled WGS sequence"/>
</dbReference>
<evidence type="ECO:0000259" key="9">
    <source>
        <dbReference type="PROSITE" id="PS51779"/>
    </source>
</evidence>
<keyword evidence="3 8" id="KW-0132">Cell division</keyword>
<feature type="domain" description="POTRA" evidence="9">
    <location>
        <begin position="63"/>
        <end position="131"/>
    </location>
</feature>
<name>A0ABS5YUD3_9ACTN</name>
<evidence type="ECO:0000256" key="8">
    <source>
        <dbReference type="HAMAP-Rule" id="MF_00911"/>
    </source>
</evidence>
<sequence length="254" mass="27441">MSGGGRNWRLVRADTDAVPSSARRFMARARQRRMRAALPWAVAAGVLLVAGGVLWLIYGTSVLGVRDVRVVGAQLLAPAQIEQAAAVPDAEPLARVDLDGVRARVRQLAPVERVVVRRSWPSTLVVEVVERTPVAAVPQNGQFTLIDRAGVAFQTVKQAPADLPQVRVDFPGPSDVNTRSALTVLAALSEELREQVLAVSVDAPAQIRLELRKDRTVVWGDDTQSETKSQVATALLKRKGQEIDVSAPSVVTIR</sequence>
<evidence type="ECO:0000313" key="10">
    <source>
        <dbReference type="EMBL" id="MBU2665685.1"/>
    </source>
</evidence>
<dbReference type="InterPro" id="IPR005548">
    <property type="entry name" value="Cell_div_FtsQ/DivIB_C"/>
</dbReference>
<dbReference type="InterPro" id="IPR050487">
    <property type="entry name" value="FtsQ_DivIB"/>
</dbReference>
<evidence type="ECO:0000256" key="1">
    <source>
        <dbReference type="ARBA" id="ARBA00004370"/>
    </source>
</evidence>
<keyword evidence="11" id="KW-1185">Reference proteome</keyword>
<dbReference type="InterPro" id="IPR026579">
    <property type="entry name" value="FtsQ"/>
</dbReference>
<organism evidence="10 11">
    <name type="scientific">Paractinoplanes bogorensis</name>
    <dbReference type="NCBI Taxonomy" id="1610840"/>
    <lineage>
        <taxon>Bacteria</taxon>
        <taxon>Bacillati</taxon>
        <taxon>Actinomycetota</taxon>
        <taxon>Actinomycetes</taxon>
        <taxon>Micromonosporales</taxon>
        <taxon>Micromonosporaceae</taxon>
        <taxon>Paractinoplanes</taxon>
    </lineage>
</organism>
<evidence type="ECO:0000256" key="3">
    <source>
        <dbReference type="ARBA" id="ARBA00022618"/>
    </source>
</evidence>
<keyword evidence="5 8" id="KW-1133">Transmembrane helix</keyword>
<comment type="subcellular location">
    <subcellularLocation>
        <location evidence="8">Cell membrane</location>
        <topology evidence="8">Single-pass type II membrane protein</topology>
    </subcellularLocation>
    <subcellularLocation>
        <location evidence="1">Membrane</location>
    </subcellularLocation>
    <text evidence="8">Localizes to the division septum.</text>
</comment>
<evidence type="ECO:0000256" key="7">
    <source>
        <dbReference type="ARBA" id="ARBA00023306"/>
    </source>
</evidence>
<dbReference type="InterPro" id="IPR013685">
    <property type="entry name" value="POTRA_FtsQ_type"/>
</dbReference>
<keyword evidence="6 8" id="KW-0472">Membrane</keyword>
<dbReference type="PANTHER" id="PTHR37820">
    <property type="entry name" value="CELL DIVISION PROTEIN DIVIB"/>
    <property type="match status" value="1"/>
</dbReference>
<dbReference type="Gene3D" id="3.10.20.310">
    <property type="entry name" value="membrane protein fhac"/>
    <property type="match status" value="1"/>
</dbReference>
<dbReference type="InterPro" id="IPR034746">
    <property type="entry name" value="POTRA"/>
</dbReference>
<keyword evidence="2 8" id="KW-1003">Cell membrane</keyword>
<evidence type="ECO:0000313" key="11">
    <source>
        <dbReference type="Proteomes" id="UP001519654"/>
    </source>
</evidence>
<reference evidence="10 11" key="1">
    <citation type="submission" date="2021-06" db="EMBL/GenBank/DDBJ databases">
        <title>Actinoplanes lichenicola sp. nov., and Actinoplanes ovalisporus sp. nov., isolated from lichen in Thailand.</title>
        <authorList>
            <person name="Saeng-In P."/>
            <person name="Kanchanasin P."/>
            <person name="Yuki M."/>
            <person name="Kudo T."/>
            <person name="Ohkuma M."/>
            <person name="Phongsopitanun W."/>
            <person name="Tanasupawat S."/>
        </authorList>
    </citation>
    <scope>NUCLEOTIDE SEQUENCE [LARGE SCALE GENOMIC DNA]</scope>
    <source>
        <strain evidence="10 11">NBRC 110975</strain>
    </source>
</reference>
<keyword evidence="4 8" id="KW-0812">Transmembrane</keyword>
<comment type="similarity">
    <text evidence="8">Belongs to the FtsQ/DivIB family. FtsQ subfamily.</text>
</comment>
<dbReference type="EMBL" id="JAHKKG010000006">
    <property type="protein sequence ID" value="MBU2665685.1"/>
    <property type="molecule type" value="Genomic_DNA"/>
</dbReference>
<dbReference type="Pfam" id="PF08478">
    <property type="entry name" value="POTRA_1"/>
    <property type="match status" value="1"/>
</dbReference>
<dbReference type="PANTHER" id="PTHR37820:SF1">
    <property type="entry name" value="CELL DIVISION PROTEIN FTSQ"/>
    <property type="match status" value="1"/>
</dbReference>
<comment type="caution">
    <text evidence="10">The sequence shown here is derived from an EMBL/GenBank/DDBJ whole genome shotgun (WGS) entry which is preliminary data.</text>
</comment>
<evidence type="ECO:0000256" key="5">
    <source>
        <dbReference type="ARBA" id="ARBA00022989"/>
    </source>
</evidence>
<keyword evidence="7 8" id="KW-0131">Cell cycle</keyword>
<feature type="transmembrane region" description="Helical" evidence="8">
    <location>
        <begin position="36"/>
        <end position="58"/>
    </location>
</feature>
<comment type="function">
    <text evidence="8">Essential cell division protein.</text>
</comment>
<evidence type="ECO:0000256" key="6">
    <source>
        <dbReference type="ARBA" id="ARBA00023136"/>
    </source>
</evidence>
<evidence type="ECO:0000256" key="2">
    <source>
        <dbReference type="ARBA" id="ARBA00022475"/>
    </source>
</evidence>
<proteinExistence type="inferred from homology"/>
<accession>A0ABS5YUD3</accession>
<protein>
    <recommendedName>
        <fullName evidence="8">Cell division protein FtsQ</fullName>
    </recommendedName>
</protein>
<dbReference type="RefSeq" id="WP_215788926.1">
    <property type="nucleotide sequence ID" value="NZ_JAHKKG010000006.1"/>
</dbReference>